<accession>A0A1R0XZD1</accession>
<evidence type="ECO:0000313" key="4">
    <source>
        <dbReference type="Proteomes" id="UP000187439"/>
    </source>
</evidence>
<comment type="caution">
    <text evidence="1">The sequence shown here is derived from an EMBL/GenBank/DDBJ whole genome shotgun (WGS) entry which is preliminary data.</text>
</comment>
<evidence type="ECO:0000313" key="1">
    <source>
        <dbReference type="EMBL" id="OMD40443.1"/>
    </source>
</evidence>
<name>A0A1R0XZD1_9BACL</name>
<keyword evidence="3" id="KW-1185">Reference proteome</keyword>
<evidence type="ECO:0000313" key="2">
    <source>
        <dbReference type="EMBL" id="OMD52033.1"/>
    </source>
</evidence>
<evidence type="ECO:0000313" key="3">
    <source>
        <dbReference type="Proteomes" id="UP000187313"/>
    </source>
</evidence>
<dbReference type="AlphaFoldDB" id="A0A1R0XZD1"/>
<proteinExistence type="predicted"/>
<dbReference type="Proteomes" id="UP000187313">
    <property type="component" value="Unassembled WGS sequence"/>
</dbReference>
<reference evidence="3 4" key="1">
    <citation type="submission" date="2016-10" db="EMBL/GenBank/DDBJ databases">
        <title>Paenibacillus species isolates.</title>
        <authorList>
            <person name="Beno S.M."/>
        </authorList>
    </citation>
    <scope>NUCLEOTIDE SEQUENCE [LARGE SCALE GENOMIC DNA]</scope>
    <source>
        <strain evidence="1 4">FSL H7-0710</strain>
        <strain evidence="2 3">FSL R5-0923</strain>
    </source>
</reference>
<sequence length="61" mass="6778">MNFDGICPLQYELYCPESGAFALRILQISGISLLIKEAISCLKNVFSAAEIIEVQYLPIKV</sequence>
<gene>
    <name evidence="2" type="ORF">BSK51_11650</name>
    <name evidence="1" type="ORF">BSK52_13780</name>
</gene>
<dbReference type="Proteomes" id="UP000187439">
    <property type="component" value="Unassembled WGS sequence"/>
</dbReference>
<dbReference type="EMBL" id="MPTC01000010">
    <property type="protein sequence ID" value="OMD40443.1"/>
    <property type="molecule type" value="Genomic_DNA"/>
</dbReference>
<dbReference type="EMBL" id="MPTD01000007">
    <property type="protein sequence ID" value="OMD52033.1"/>
    <property type="molecule type" value="Genomic_DNA"/>
</dbReference>
<protein>
    <submittedName>
        <fullName evidence="1">Uncharacterized protein</fullName>
    </submittedName>
</protein>
<organism evidence="1 4">
    <name type="scientific">Paenibacillus odorifer</name>
    <dbReference type="NCBI Taxonomy" id="189426"/>
    <lineage>
        <taxon>Bacteria</taxon>
        <taxon>Bacillati</taxon>
        <taxon>Bacillota</taxon>
        <taxon>Bacilli</taxon>
        <taxon>Bacillales</taxon>
        <taxon>Paenibacillaceae</taxon>
        <taxon>Paenibacillus</taxon>
    </lineage>
</organism>